<reference evidence="5 6" key="1">
    <citation type="submission" date="2015-10" db="EMBL/GenBank/DDBJ databases">
        <title>Genome sequencing of Penicillium freii.</title>
        <authorList>
            <person name="Nguyen H.D."/>
            <person name="Visagie C.M."/>
            <person name="Seifert K.A."/>
        </authorList>
    </citation>
    <scope>NUCLEOTIDE SEQUENCE [LARGE SCALE GENOMIC DNA]</scope>
    <source>
        <strain evidence="5 6">DAOM 242723</strain>
    </source>
</reference>
<dbReference type="InterPro" id="IPR010458">
    <property type="entry name" value="TRI5_ascomyc"/>
</dbReference>
<gene>
    <name evidence="5" type="ORF">ACN42_g187</name>
</gene>
<evidence type="ECO:0000313" key="6">
    <source>
        <dbReference type="Proteomes" id="UP000055045"/>
    </source>
</evidence>
<comment type="pathway">
    <text evidence="3">Sesquiterpene biosynthesis; trichothecene biosynthesis.</text>
</comment>
<dbReference type="AlphaFoldDB" id="A0A124GTL2"/>
<organism evidence="5 6">
    <name type="scientific">Penicillium freii</name>
    <dbReference type="NCBI Taxonomy" id="48697"/>
    <lineage>
        <taxon>Eukaryota</taxon>
        <taxon>Fungi</taxon>
        <taxon>Dikarya</taxon>
        <taxon>Ascomycota</taxon>
        <taxon>Pezizomycotina</taxon>
        <taxon>Eurotiomycetes</taxon>
        <taxon>Eurotiomycetidae</taxon>
        <taxon>Eurotiales</taxon>
        <taxon>Aspergillaceae</taxon>
        <taxon>Penicillium</taxon>
    </lineage>
</organism>
<dbReference type="EC" id="4.2.3.6" evidence="3"/>
<protein>
    <recommendedName>
        <fullName evidence="3">Trichodiene synthase</fullName>
        <ecNumber evidence="3">4.2.3.6</ecNumber>
    </recommendedName>
    <alternativeName>
        <fullName evidence="3">Sesquiterpene cyclase</fullName>
    </alternativeName>
</protein>
<feature type="binding site" evidence="4">
    <location>
        <position position="250"/>
    </location>
    <ligand>
        <name>Mg(2+)</name>
        <dbReference type="ChEBI" id="CHEBI:18420"/>
        <label>2</label>
    </ligand>
</feature>
<feature type="binding site" evidence="4">
    <location>
        <position position="242"/>
    </location>
    <ligand>
        <name>Mg(2+)</name>
        <dbReference type="ChEBI" id="CHEBI:18420"/>
        <label>2</label>
    </ligand>
</feature>
<feature type="binding site" evidence="4">
    <location>
        <position position="181"/>
    </location>
    <ligand>
        <name>Mg(2+)</name>
        <dbReference type="ChEBI" id="CHEBI:18420"/>
        <label>1</label>
    </ligand>
</feature>
<comment type="caution">
    <text evidence="5">The sequence shown here is derived from an EMBL/GenBank/DDBJ whole genome shotgun (WGS) entry which is preliminary data.</text>
</comment>
<keyword evidence="6" id="KW-1185">Reference proteome</keyword>
<dbReference type="PIRSF" id="PIRSF001388">
    <property type="entry name" value="TRI5"/>
    <property type="match status" value="1"/>
</dbReference>
<comment type="catalytic activity">
    <reaction evidence="3">
        <text>(2E,6E)-farnesyl diphosphate = trichodiene + diphosphate</text>
        <dbReference type="Rhea" id="RHEA:12052"/>
        <dbReference type="ChEBI" id="CHEBI:15861"/>
        <dbReference type="ChEBI" id="CHEBI:33019"/>
        <dbReference type="ChEBI" id="CHEBI:175763"/>
        <dbReference type="EC" id="4.2.3.6"/>
    </reaction>
</comment>
<comment type="cofactor">
    <cofactor evidence="4">
        <name>Mg(2+)</name>
        <dbReference type="ChEBI" id="CHEBI:18420"/>
    </cofactor>
</comment>
<keyword evidence="2 3" id="KW-0456">Lyase</keyword>
<dbReference type="GO" id="GO:0016106">
    <property type="term" value="P:sesquiterpenoid biosynthetic process"/>
    <property type="evidence" value="ECO:0007669"/>
    <property type="project" value="UniProtKB-UniRule"/>
</dbReference>
<dbReference type="EMBL" id="LLXE01000002">
    <property type="protein sequence ID" value="KUM66870.1"/>
    <property type="molecule type" value="Genomic_DNA"/>
</dbReference>
<comment type="similarity">
    <text evidence="1 3">Belongs to the trichodiene synthase family.</text>
</comment>
<dbReference type="Gene3D" id="1.10.600.10">
    <property type="entry name" value="Farnesyl Diphosphate Synthase"/>
    <property type="match status" value="1"/>
</dbReference>
<keyword evidence="4" id="KW-0460">Magnesium</keyword>
<sequence>MSSASSSASEDAVTTTSQAFPTDYYINCVVRFLDTIQYNDTNYAPEERLAKLHYAYTKTAKHFANYDRQKHIKVSPSNLQALVQVAVTMVVYSWATASEKVTVDLSIHYTYMLILDDSHDDDPTESIKSFYDTILAGLPQEHPWWQMVNNHLPQVLRHYGPYCGLNIIRSTTDFFQGCWVEQHDFMGFPESLNSPIFMRQMNALGQCVGGSIFPKERFDGNELFPEITAAIAQIKSWIAFVNDLLSFHTEFDGPRDQTSLVNNYDRRNEITLEESLKKLTKDTIVGSEQLLGVFRDKHPRILHTLRTFCQGYVTWHLCDPGYRLQEVHSLTKELPKVSTNFHRYLQSAKEVGSVDPKAWAYPSVASLAAEDLAYWSDGL</sequence>
<dbReference type="Proteomes" id="UP000055045">
    <property type="component" value="Unassembled WGS sequence"/>
</dbReference>
<dbReference type="Pfam" id="PF06330">
    <property type="entry name" value="TRI5"/>
    <property type="match status" value="1"/>
</dbReference>
<dbReference type="GO" id="GO:0045482">
    <property type="term" value="F:trichodiene synthase activity"/>
    <property type="evidence" value="ECO:0007669"/>
    <property type="project" value="UniProtKB-UniRule"/>
</dbReference>
<name>A0A124GTL2_PENFR</name>
<evidence type="ECO:0000256" key="3">
    <source>
        <dbReference type="PIRNR" id="PIRNR001388"/>
    </source>
</evidence>
<feature type="binding site" evidence="4">
    <location>
        <position position="256"/>
    </location>
    <ligand>
        <name>Mg(2+)</name>
        <dbReference type="ChEBI" id="CHEBI:18420"/>
        <label>3</label>
    </ligand>
</feature>
<feature type="binding site" evidence="4">
    <location>
        <position position="116"/>
    </location>
    <ligand>
        <name>Mg(2+)</name>
        <dbReference type="ChEBI" id="CHEBI:18420"/>
        <label>1</label>
    </ligand>
</feature>
<dbReference type="InterPro" id="IPR008949">
    <property type="entry name" value="Isoprenoid_synthase_dom_sf"/>
</dbReference>
<evidence type="ECO:0000256" key="1">
    <source>
        <dbReference type="ARBA" id="ARBA00007946"/>
    </source>
</evidence>
<feature type="binding site" evidence="4">
    <location>
        <position position="246"/>
    </location>
    <ligand>
        <name>Mg(2+)</name>
        <dbReference type="ChEBI" id="CHEBI:18420"/>
        <label>2</label>
    </ligand>
</feature>
<dbReference type="InterPro" id="IPR024652">
    <property type="entry name" value="Trichodiene_synth"/>
</dbReference>
<dbReference type="STRING" id="48697.A0A124GTL2"/>
<dbReference type="UniPathway" id="UPA00267"/>
<evidence type="ECO:0000256" key="2">
    <source>
        <dbReference type="ARBA" id="ARBA00023239"/>
    </source>
</evidence>
<evidence type="ECO:0000256" key="4">
    <source>
        <dbReference type="PIRSR" id="PIRSR001388-3"/>
    </source>
</evidence>
<evidence type="ECO:0000313" key="5">
    <source>
        <dbReference type="EMBL" id="KUM66870.1"/>
    </source>
</evidence>
<accession>A0A124GTL2</accession>
<comment type="function">
    <text evidence="3">TS is a member of the terpene cyclase group of enzymes. It catalyzes the isomerization and cyclization of farnesyl pyro-phosphate to form trichodiene, the first cyclic intermediate in the biosynthetic pathway for trichothecenes. It serves to branch trichothecene biosynthesis from the isoprenoid pathway.</text>
</comment>
<dbReference type="SUPFAM" id="SSF48576">
    <property type="entry name" value="Terpenoid synthases"/>
    <property type="match status" value="1"/>
</dbReference>
<proteinExistence type="inferred from homology"/>